<organism evidence="2 3">
    <name type="scientific">Methyloceanibacter stevinii</name>
    <dbReference type="NCBI Taxonomy" id="1774970"/>
    <lineage>
        <taxon>Bacteria</taxon>
        <taxon>Pseudomonadati</taxon>
        <taxon>Pseudomonadota</taxon>
        <taxon>Alphaproteobacteria</taxon>
        <taxon>Hyphomicrobiales</taxon>
        <taxon>Hyphomicrobiaceae</taxon>
        <taxon>Methyloceanibacter</taxon>
    </lineage>
</organism>
<proteinExistence type="predicted"/>
<dbReference type="AlphaFoldDB" id="A0A1E3VTS7"/>
<feature type="domain" description="Isochorismatase-like" evidence="1">
    <location>
        <begin position="10"/>
        <end position="161"/>
    </location>
</feature>
<evidence type="ECO:0000313" key="2">
    <source>
        <dbReference type="EMBL" id="ODR96933.1"/>
    </source>
</evidence>
<dbReference type="EMBL" id="LPWE01000003">
    <property type="protein sequence ID" value="ODR96933.1"/>
    <property type="molecule type" value="Genomic_DNA"/>
</dbReference>
<dbReference type="InterPro" id="IPR050993">
    <property type="entry name" value="Isochorismatase_domain"/>
</dbReference>
<comment type="caution">
    <text evidence="2">The sequence shown here is derived from an EMBL/GenBank/DDBJ whole genome shotgun (WGS) entry which is preliminary data.</text>
</comment>
<name>A0A1E3VTS7_9HYPH</name>
<gene>
    <name evidence="2" type="ORF">AUC70_14270</name>
</gene>
<reference evidence="2 3" key="1">
    <citation type="journal article" date="2016" name="Environ. Microbiol.">
        <title>New Methyloceanibacter diversity from North Sea sediments includes methanotroph containing solely the soluble methane monooxygenase.</title>
        <authorList>
            <person name="Vekeman B."/>
            <person name="Kerckhof F.M."/>
            <person name="Cremers G."/>
            <person name="de Vos P."/>
            <person name="Vandamme P."/>
            <person name="Boon N."/>
            <person name="Op den Camp H.J."/>
            <person name="Heylen K."/>
        </authorList>
    </citation>
    <scope>NUCLEOTIDE SEQUENCE [LARGE SCALE GENOMIC DNA]</scope>
    <source>
        <strain evidence="2 3">R-67176</strain>
    </source>
</reference>
<keyword evidence="3" id="KW-1185">Reference proteome</keyword>
<dbReference type="Proteomes" id="UP000094172">
    <property type="component" value="Unassembled WGS sequence"/>
</dbReference>
<evidence type="ECO:0000313" key="3">
    <source>
        <dbReference type="Proteomes" id="UP000094172"/>
    </source>
</evidence>
<protein>
    <recommendedName>
        <fullName evidence="1">Isochorismatase-like domain-containing protein</fullName>
    </recommendedName>
</protein>
<accession>A0A1E3VTS7</accession>
<dbReference type="SUPFAM" id="SSF52499">
    <property type="entry name" value="Isochorismatase-like hydrolases"/>
    <property type="match status" value="1"/>
</dbReference>
<dbReference type="Pfam" id="PF00857">
    <property type="entry name" value="Isochorismatase"/>
    <property type="match status" value="1"/>
</dbReference>
<dbReference type="PANTHER" id="PTHR14119">
    <property type="entry name" value="HYDROLASE"/>
    <property type="match status" value="1"/>
</dbReference>
<sequence length="184" mass="20412">MLLSREKSQVLIVDVQDKLLKAINGADRVIDRCVRLVIAARKLGIPITMSEQYPQGLGPTHDSVRDAFANDGFVADKTEFSCMRNEMLRDRLHALRRDGRSQVVIGGIEAHVCVTQTAMDLESQGFEAFVVADAVGSRAKSSYKLALSRLQKSSVDIVDSEMVLFEWMERAGTPEFKALQALVK</sequence>
<dbReference type="Gene3D" id="3.40.50.850">
    <property type="entry name" value="Isochorismatase-like"/>
    <property type="match status" value="1"/>
</dbReference>
<evidence type="ECO:0000259" key="1">
    <source>
        <dbReference type="Pfam" id="PF00857"/>
    </source>
</evidence>
<dbReference type="PANTHER" id="PTHR14119:SF3">
    <property type="entry name" value="ISOCHORISMATASE DOMAIN-CONTAINING PROTEIN 2"/>
    <property type="match status" value="1"/>
</dbReference>
<dbReference type="InterPro" id="IPR000868">
    <property type="entry name" value="Isochorismatase-like_dom"/>
</dbReference>
<dbReference type="InterPro" id="IPR036380">
    <property type="entry name" value="Isochorismatase-like_sf"/>
</dbReference>
<dbReference type="STRING" id="1774970.AUC70_14270"/>